<sequence length="75" mass="8983">MYESEGLQRHRFPDRMILLFLQYLVITVGSWREDRRDTVREGHIHEVSAQFVSLEAENQNYNTGAEHTYDRNQDI</sequence>
<proteinExistence type="predicted"/>
<evidence type="ECO:0000313" key="1">
    <source>
        <dbReference type="EMBL" id="PVI08494.1"/>
    </source>
</evidence>
<dbReference type="Proteomes" id="UP000244855">
    <property type="component" value="Unassembled WGS sequence"/>
</dbReference>
<keyword evidence="2" id="KW-1185">Reference proteome</keyword>
<name>A0A2V1EFH9_9PLEO</name>
<reference evidence="1 2" key="1">
    <citation type="journal article" date="2018" name="Sci. Rep.">
        <title>Comparative genomics provides insights into the lifestyle and reveals functional heterogeneity of dark septate endophytic fungi.</title>
        <authorList>
            <person name="Knapp D.G."/>
            <person name="Nemeth J.B."/>
            <person name="Barry K."/>
            <person name="Hainaut M."/>
            <person name="Henrissat B."/>
            <person name="Johnson J."/>
            <person name="Kuo A."/>
            <person name="Lim J.H.P."/>
            <person name="Lipzen A."/>
            <person name="Nolan M."/>
            <person name="Ohm R.A."/>
            <person name="Tamas L."/>
            <person name="Grigoriev I.V."/>
            <person name="Spatafora J.W."/>
            <person name="Nagy L.G."/>
            <person name="Kovacs G.M."/>
        </authorList>
    </citation>
    <scope>NUCLEOTIDE SEQUENCE [LARGE SCALE GENOMIC DNA]</scope>
    <source>
        <strain evidence="1 2">DSE2036</strain>
    </source>
</reference>
<gene>
    <name evidence="1" type="ORF">DM02DRAFT_607893</name>
</gene>
<evidence type="ECO:0000313" key="2">
    <source>
        <dbReference type="Proteomes" id="UP000244855"/>
    </source>
</evidence>
<dbReference type="AlphaFoldDB" id="A0A2V1EFH9"/>
<dbReference type="EMBL" id="KZ805300">
    <property type="protein sequence ID" value="PVI08494.1"/>
    <property type="molecule type" value="Genomic_DNA"/>
</dbReference>
<accession>A0A2V1EFH9</accession>
<protein>
    <submittedName>
        <fullName evidence="1">Uncharacterized protein</fullName>
    </submittedName>
</protein>
<organism evidence="1 2">
    <name type="scientific">Periconia macrospinosa</name>
    <dbReference type="NCBI Taxonomy" id="97972"/>
    <lineage>
        <taxon>Eukaryota</taxon>
        <taxon>Fungi</taxon>
        <taxon>Dikarya</taxon>
        <taxon>Ascomycota</taxon>
        <taxon>Pezizomycotina</taxon>
        <taxon>Dothideomycetes</taxon>
        <taxon>Pleosporomycetidae</taxon>
        <taxon>Pleosporales</taxon>
        <taxon>Massarineae</taxon>
        <taxon>Periconiaceae</taxon>
        <taxon>Periconia</taxon>
    </lineage>
</organism>